<feature type="active site" evidence="9">
    <location>
        <position position="307"/>
    </location>
</feature>
<feature type="transmembrane region" description="Helical" evidence="13">
    <location>
        <begin position="132"/>
        <end position="150"/>
    </location>
</feature>
<proteinExistence type="inferred from homology"/>
<keyword evidence="4 8" id="KW-1003">Cell membrane</keyword>
<evidence type="ECO:0000256" key="9">
    <source>
        <dbReference type="PIRSR" id="PIRSR005091-1"/>
    </source>
</evidence>
<organism evidence="15 16">
    <name type="scientific">Listeria grayi</name>
    <name type="common">Listeria murrayi</name>
    <dbReference type="NCBI Taxonomy" id="1641"/>
    <lineage>
        <taxon>Bacteria</taxon>
        <taxon>Bacillati</taxon>
        <taxon>Bacillota</taxon>
        <taxon>Bacilli</taxon>
        <taxon>Bacillales</taxon>
        <taxon>Listeriaceae</taxon>
        <taxon>Listeria</taxon>
    </lineage>
</organism>
<feature type="binding site" evidence="11">
    <location>
        <position position="482"/>
    </location>
    <ligand>
        <name>Mn(2+)</name>
        <dbReference type="ChEBI" id="CHEBI:29035"/>
    </ligand>
</feature>
<evidence type="ECO:0000256" key="8">
    <source>
        <dbReference type="PIRNR" id="PIRNR005091"/>
    </source>
</evidence>
<feature type="binding site" evidence="11">
    <location>
        <position position="307"/>
    </location>
    <ligand>
        <name>Mn(2+)</name>
        <dbReference type="ChEBI" id="CHEBI:29035"/>
    </ligand>
</feature>
<dbReference type="CDD" id="cd16015">
    <property type="entry name" value="LTA_synthase"/>
    <property type="match status" value="1"/>
</dbReference>
<gene>
    <name evidence="15" type="primary">ltaS1</name>
    <name evidence="15" type="ORF">NCTC10815_01143</name>
</gene>
<evidence type="ECO:0000256" key="6">
    <source>
        <dbReference type="ARBA" id="ARBA00022989"/>
    </source>
</evidence>
<dbReference type="PANTHER" id="PTHR47371:SF3">
    <property type="entry name" value="PHOSPHOGLYCEROL TRANSFERASE I"/>
    <property type="match status" value="1"/>
</dbReference>
<evidence type="ECO:0000256" key="11">
    <source>
        <dbReference type="PIRSR" id="PIRSR005091-3"/>
    </source>
</evidence>
<keyword evidence="6 13" id="KW-1133">Transmembrane helix</keyword>
<name>A0A378MBU3_LISGR</name>
<keyword evidence="10" id="KW-0464">Manganese</keyword>
<dbReference type="SUPFAM" id="SSF53649">
    <property type="entry name" value="Alkaline phosphatase-like"/>
    <property type="match status" value="1"/>
</dbReference>
<feature type="transmembrane region" description="Helical" evidence="13">
    <location>
        <begin position="12"/>
        <end position="29"/>
    </location>
</feature>
<evidence type="ECO:0000256" key="3">
    <source>
        <dbReference type="ARBA" id="ARBA00009983"/>
    </source>
</evidence>
<dbReference type="Gene3D" id="3.40.720.10">
    <property type="entry name" value="Alkaline Phosphatase, subunit A"/>
    <property type="match status" value="1"/>
</dbReference>
<feature type="binding site" evidence="11">
    <location>
        <position position="481"/>
    </location>
    <ligand>
        <name>Mn(2+)</name>
        <dbReference type="ChEBI" id="CHEBI:29035"/>
    </ligand>
</feature>
<feature type="binding site" evidence="11">
    <location>
        <position position="263"/>
    </location>
    <ligand>
        <name>Mn(2+)</name>
        <dbReference type="ChEBI" id="CHEBI:29035"/>
    </ligand>
</feature>
<dbReference type="PIRSF" id="PIRSF005091">
    <property type="entry name" value="Mmb_sulf_HI1246"/>
    <property type="match status" value="1"/>
</dbReference>
<dbReference type="RefSeq" id="WP_115345767.1">
    <property type="nucleotide sequence ID" value="NZ_UGPG01000001.1"/>
</dbReference>
<dbReference type="GO" id="GO:0005886">
    <property type="term" value="C:plasma membrane"/>
    <property type="evidence" value="ECO:0007669"/>
    <property type="project" value="UniProtKB-SubCell"/>
</dbReference>
<evidence type="ECO:0000256" key="13">
    <source>
        <dbReference type="SAM" id="Phobius"/>
    </source>
</evidence>
<evidence type="ECO:0000313" key="16">
    <source>
        <dbReference type="Proteomes" id="UP000254879"/>
    </source>
</evidence>
<sequence length="669" mass="76819">MKDRKGKIQGFLSKNYGFFILAVILFWLKTYMAYQLDFKLGIENLMQNILLLINPISATVFFFGLALFAKGRRSFIWMIVIDFLLTFVLFANVVYYRFFSDFITLPNLNTKQMQNFGDLGGSISALLRPHDFLFFIDILILIGLLAFRFVKPDKTARIRARKVVGVLTLGIAMFLANLGLAEIDRPQLLTRTFDRNYIVKYLGMTNYQIYDAVKSTQSSTERALADSSDVTKVLNYTKSKHAAPNSIYFGKAKGMNIMYIHLESFQQFLINYKLHGEEVTPYLNSFFKDKNTLSFTNFFHQTGQGKTSDAEMMLENSLYGLPQGSAFTSKSQNTYESAPAIFGQHGYTSAVFHGNYKSFWNRDEIYKHFGYDHFFDANYYDMNDEDVSNYGLKDKPFFKESEKYISNLKQPFYTKFITLTNHFPYPIDDKEATIAPADTGDKSVDTYFQTARYLDESVKDFMTYLKKKGLYDNTVIVMYGDHYGISDNHSEAMSKILGKDYDAYQNAQAQRVPLMIHVPGVKGGIQKQYGGEIDLLPTLEHLVGIDNKDYLQFGTDLLSKDHKQLVPFRNGDFISKDYSMIGGKFYNQNDGQPIEDPTKEMTETKDLVSKELELSDSVLAGDLLRFYAPKGFDKVNPDDYNYNKKIQGDPSKDKDFDKKKPTEKTDTKK</sequence>
<feature type="transmembrane region" description="Helical" evidence="13">
    <location>
        <begin position="75"/>
        <end position="98"/>
    </location>
</feature>
<dbReference type="Proteomes" id="UP000254879">
    <property type="component" value="Unassembled WGS sequence"/>
</dbReference>
<comment type="subcellular location">
    <subcellularLocation>
        <location evidence="1">Cell membrane</location>
        <topology evidence="1">Multi-pass membrane protein</topology>
    </subcellularLocation>
</comment>
<accession>A0A378MBU3</accession>
<keyword evidence="10" id="KW-0479">Metal-binding</keyword>
<evidence type="ECO:0000256" key="5">
    <source>
        <dbReference type="ARBA" id="ARBA00022692"/>
    </source>
</evidence>
<dbReference type="InterPro" id="IPR017850">
    <property type="entry name" value="Alkaline_phosphatase_core_sf"/>
</dbReference>
<protein>
    <submittedName>
        <fullName evidence="15">Lipoteichoic acid synthase 1</fullName>
    </submittedName>
</protein>
<evidence type="ECO:0000256" key="7">
    <source>
        <dbReference type="ARBA" id="ARBA00023136"/>
    </source>
</evidence>
<dbReference type="PANTHER" id="PTHR47371">
    <property type="entry name" value="LIPOTEICHOIC ACID SYNTHASE"/>
    <property type="match status" value="1"/>
</dbReference>
<evidence type="ECO:0000256" key="1">
    <source>
        <dbReference type="ARBA" id="ARBA00004651"/>
    </source>
</evidence>
<dbReference type="AlphaFoldDB" id="A0A378MBU3"/>
<dbReference type="InterPro" id="IPR000917">
    <property type="entry name" value="Sulfatase_N"/>
</dbReference>
<dbReference type="Gene3D" id="3.30.1120.170">
    <property type="match status" value="1"/>
</dbReference>
<evidence type="ECO:0000256" key="10">
    <source>
        <dbReference type="PIRSR" id="PIRSR005091-2"/>
    </source>
</evidence>
<feature type="region of interest" description="Disordered" evidence="12">
    <location>
        <begin position="630"/>
        <end position="669"/>
    </location>
</feature>
<comment type="pathway">
    <text evidence="2">Cell wall biogenesis; lipoteichoic acid biosynthesis.</text>
</comment>
<evidence type="ECO:0000256" key="4">
    <source>
        <dbReference type="ARBA" id="ARBA00022475"/>
    </source>
</evidence>
<feature type="transmembrane region" description="Helical" evidence="13">
    <location>
        <begin position="162"/>
        <end position="181"/>
    </location>
</feature>
<reference evidence="15 16" key="1">
    <citation type="submission" date="2018-06" db="EMBL/GenBank/DDBJ databases">
        <authorList>
            <consortium name="Pathogen Informatics"/>
            <person name="Doyle S."/>
        </authorList>
    </citation>
    <scope>NUCLEOTIDE SEQUENCE [LARGE SCALE GENOMIC DNA]</scope>
    <source>
        <strain evidence="16">NCTC 10815</strain>
    </source>
</reference>
<dbReference type="InterPro" id="IPR050448">
    <property type="entry name" value="OpgB/LTA_synthase_biosynth"/>
</dbReference>
<evidence type="ECO:0000256" key="12">
    <source>
        <dbReference type="SAM" id="MobiDB-lite"/>
    </source>
</evidence>
<feature type="transmembrane region" description="Helical" evidence="13">
    <location>
        <begin position="49"/>
        <end position="68"/>
    </location>
</feature>
<feature type="compositionally biased region" description="Basic and acidic residues" evidence="12">
    <location>
        <begin position="646"/>
        <end position="669"/>
    </location>
</feature>
<feature type="binding site" evidence="10">
    <location>
        <position position="422"/>
    </location>
    <ligand>
        <name>substrate</name>
    </ligand>
</feature>
<dbReference type="InterPro" id="IPR012160">
    <property type="entry name" value="LtaS-like"/>
</dbReference>
<feature type="domain" description="Sulfatase N-terminal" evidence="14">
    <location>
        <begin position="256"/>
        <end position="545"/>
    </location>
</feature>
<keyword evidence="5 13" id="KW-0812">Transmembrane</keyword>
<dbReference type="Pfam" id="PF00884">
    <property type="entry name" value="Sulfatase"/>
    <property type="match status" value="1"/>
</dbReference>
<evidence type="ECO:0000313" key="15">
    <source>
        <dbReference type="EMBL" id="STY43837.1"/>
    </source>
</evidence>
<dbReference type="GO" id="GO:0046872">
    <property type="term" value="F:metal ion binding"/>
    <property type="evidence" value="ECO:0007669"/>
    <property type="project" value="UniProtKB-KW"/>
</dbReference>
<dbReference type="EMBL" id="UGPG01000001">
    <property type="protein sequence ID" value="STY43837.1"/>
    <property type="molecule type" value="Genomic_DNA"/>
</dbReference>
<evidence type="ECO:0000259" key="14">
    <source>
        <dbReference type="Pfam" id="PF00884"/>
    </source>
</evidence>
<evidence type="ECO:0000256" key="2">
    <source>
        <dbReference type="ARBA" id="ARBA00004936"/>
    </source>
</evidence>
<comment type="similarity">
    <text evidence="3 8">Belongs to the LTA synthase family.</text>
</comment>
<keyword evidence="7 8" id="KW-0472">Membrane</keyword>